<evidence type="ECO:0000313" key="2">
    <source>
        <dbReference type="EMBL" id="KAL3868801.1"/>
    </source>
</evidence>
<gene>
    <name evidence="2" type="ORF">ACJMK2_041560</name>
</gene>
<feature type="compositionally biased region" description="Polar residues" evidence="1">
    <location>
        <begin position="1"/>
        <end position="10"/>
    </location>
</feature>
<reference evidence="2 3" key="1">
    <citation type="submission" date="2024-11" db="EMBL/GenBank/DDBJ databases">
        <title>Chromosome-level genome assembly of the freshwater bivalve Anodonta woodiana.</title>
        <authorList>
            <person name="Chen X."/>
        </authorList>
    </citation>
    <scope>NUCLEOTIDE SEQUENCE [LARGE SCALE GENOMIC DNA]</scope>
    <source>
        <strain evidence="2">MN2024</strain>
        <tissue evidence="2">Gills</tissue>
    </source>
</reference>
<proteinExistence type="predicted"/>
<protein>
    <recommendedName>
        <fullName evidence="4">Prolactin receptor</fullName>
    </recommendedName>
</protein>
<dbReference type="Proteomes" id="UP001634394">
    <property type="component" value="Unassembled WGS sequence"/>
</dbReference>
<keyword evidence="3" id="KW-1185">Reference proteome</keyword>
<dbReference type="EMBL" id="JBJQND010000008">
    <property type="protein sequence ID" value="KAL3868801.1"/>
    <property type="molecule type" value="Genomic_DNA"/>
</dbReference>
<sequence>MENGKSSTKRWSLVFPHNSHPHPPTQAISNWSEIEECCVGKDDKMGHMEVVNNENRCQGKLCKMAALTMEKELNPDGQPHRNMLDKHNFLALPETTQLKIADEQSIHSMWF</sequence>
<organism evidence="2 3">
    <name type="scientific">Sinanodonta woodiana</name>
    <name type="common">Chinese pond mussel</name>
    <name type="synonym">Anodonta woodiana</name>
    <dbReference type="NCBI Taxonomy" id="1069815"/>
    <lineage>
        <taxon>Eukaryota</taxon>
        <taxon>Metazoa</taxon>
        <taxon>Spiralia</taxon>
        <taxon>Lophotrochozoa</taxon>
        <taxon>Mollusca</taxon>
        <taxon>Bivalvia</taxon>
        <taxon>Autobranchia</taxon>
        <taxon>Heteroconchia</taxon>
        <taxon>Palaeoheterodonta</taxon>
        <taxon>Unionida</taxon>
        <taxon>Unionoidea</taxon>
        <taxon>Unionidae</taxon>
        <taxon>Unioninae</taxon>
        <taxon>Sinanodonta</taxon>
    </lineage>
</organism>
<evidence type="ECO:0008006" key="4">
    <source>
        <dbReference type="Google" id="ProtNLM"/>
    </source>
</evidence>
<feature type="region of interest" description="Disordered" evidence="1">
    <location>
        <begin position="1"/>
        <end position="28"/>
    </location>
</feature>
<evidence type="ECO:0000256" key="1">
    <source>
        <dbReference type="SAM" id="MobiDB-lite"/>
    </source>
</evidence>
<evidence type="ECO:0000313" key="3">
    <source>
        <dbReference type="Proteomes" id="UP001634394"/>
    </source>
</evidence>
<dbReference type="AlphaFoldDB" id="A0ABD3W587"/>
<comment type="caution">
    <text evidence="2">The sequence shown here is derived from an EMBL/GenBank/DDBJ whole genome shotgun (WGS) entry which is preliminary data.</text>
</comment>
<name>A0ABD3W587_SINWO</name>
<accession>A0ABD3W587</accession>